<dbReference type="EMBL" id="JBJUIK010000008">
    <property type="protein sequence ID" value="KAL3519970.1"/>
    <property type="molecule type" value="Genomic_DNA"/>
</dbReference>
<name>A0ABD2ZNP9_9GENT</name>
<evidence type="ECO:0000313" key="1">
    <source>
        <dbReference type="EMBL" id="KAL3519970.1"/>
    </source>
</evidence>
<keyword evidence="2" id="KW-1185">Reference proteome</keyword>
<accession>A0ABD2ZNP9</accession>
<dbReference type="Proteomes" id="UP001630127">
    <property type="component" value="Unassembled WGS sequence"/>
</dbReference>
<sequence>MSNEWECHLKQVREKLEYLPLANICLIDEIVCDSDSLLKFLKQRWEDLTPSLKMESFLDATPKSMEEEKTMIFEEMDTFEAKLNILLDMMDVHNKRRDIGGYIFTQHFGKAVRKLLLSMRNSKKP</sequence>
<protein>
    <submittedName>
        <fullName evidence="1">Uncharacterized protein</fullName>
    </submittedName>
</protein>
<organism evidence="1 2">
    <name type="scientific">Cinchona calisaya</name>
    <dbReference type="NCBI Taxonomy" id="153742"/>
    <lineage>
        <taxon>Eukaryota</taxon>
        <taxon>Viridiplantae</taxon>
        <taxon>Streptophyta</taxon>
        <taxon>Embryophyta</taxon>
        <taxon>Tracheophyta</taxon>
        <taxon>Spermatophyta</taxon>
        <taxon>Magnoliopsida</taxon>
        <taxon>eudicotyledons</taxon>
        <taxon>Gunneridae</taxon>
        <taxon>Pentapetalae</taxon>
        <taxon>asterids</taxon>
        <taxon>lamiids</taxon>
        <taxon>Gentianales</taxon>
        <taxon>Rubiaceae</taxon>
        <taxon>Cinchonoideae</taxon>
        <taxon>Cinchoneae</taxon>
        <taxon>Cinchona</taxon>
    </lineage>
</organism>
<gene>
    <name evidence="1" type="ORF">ACH5RR_018119</name>
</gene>
<dbReference type="AlphaFoldDB" id="A0ABD2ZNP9"/>
<evidence type="ECO:0000313" key="2">
    <source>
        <dbReference type="Proteomes" id="UP001630127"/>
    </source>
</evidence>
<proteinExistence type="predicted"/>
<comment type="caution">
    <text evidence="1">The sequence shown here is derived from an EMBL/GenBank/DDBJ whole genome shotgun (WGS) entry which is preliminary data.</text>
</comment>
<reference evidence="1 2" key="1">
    <citation type="submission" date="2024-11" db="EMBL/GenBank/DDBJ databases">
        <title>A near-complete genome assembly of Cinchona calisaya.</title>
        <authorList>
            <person name="Lian D.C."/>
            <person name="Zhao X.W."/>
            <person name="Wei L."/>
        </authorList>
    </citation>
    <scope>NUCLEOTIDE SEQUENCE [LARGE SCALE GENOMIC DNA]</scope>
    <source>
        <tissue evidence="1">Nenye</tissue>
    </source>
</reference>